<proteinExistence type="predicted"/>
<sequence>MKKTKEPTRKNNDPVVNLAKRQRAYKVYKDLCFPQFKKDPSVYWSRLVECAANEASLNGTITGLISIEALDSKIKKAKGEPITNLDNQSLEHPITYKVLALVALNRDAPMSFDEFLSLWLDNLITTVVTKRQNQLLKKYQENFVLGVDCWKKMYEQAGIKLVKNINLNNNDDRAQHGLGPSKRGRRKKESK</sequence>
<name>A0A6J7WXZ7_9CAUD</name>
<evidence type="ECO:0000256" key="1">
    <source>
        <dbReference type="SAM" id="MobiDB-lite"/>
    </source>
</evidence>
<gene>
    <name evidence="2" type="ORF">UFOVP245_48</name>
</gene>
<accession>A0A6J7WXZ7</accession>
<evidence type="ECO:0000313" key="2">
    <source>
        <dbReference type="EMBL" id="CAB5220934.1"/>
    </source>
</evidence>
<dbReference type="EMBL" id="LR798287">
    <property type="protein sequence ID" value="CAB5220934.1"/>
    <property type="molecule type" value="Genomic_DNA"/>
</dbReference>
<feature type="compositionally biased region" description="Basic residues" evidence="1">
    <location>
        <begin position="182"/>
        <end position="191"/>
    </location>
</feature>
<feature type="region of interest" description="Disordered" evidence="1">
    <location>
        <begin position="170"/>
        <end position="191"/>
    </location>
</feature>
<reference evidence="2" key="1">
    <citation type="submission" date="2020-05" db="EMBL/GenBank/DDBJ databases">
        <authorList>
            <person name="Chiriac C."/>
            <person name="Salcher M."/>
            <person name="Ghai R."/>
            <person name="Kavagutti S V."/>
        </authorList>
    </citation>
    <scope>NUCLEOTIDE SEQUENCE</scope>
</reference>
<protein>
    <submittedName>
        <fullName evidence="2">Uncharacterized protein</fullName>
    </submittedName>
</protein>
<organism evidence="2">
    <name type="scientific">uncultured Caudovirales phage</name>
    <dbReference type="NCBI Taxonomy" id="2100421"/>
    <lineage>
        <taxon>Viruses</taxon>
        <taxon>Duplodnaviria</taxon>
        <taxon>Heunggongvirae</taxon>
        <taxon>Uroviricota</taxon>
        <taxon>Caudoviricetes</taxon>
        <taxon>Peduoviridae</taxon>
        <taxon>Maltschvirus</taxon>
        <taxon>Maltschvirus maltsch</taxon>
    </lineage>
</organism>